<organism evidence="9 10">
    <name type="scientific">Hathewaya histolytica</name>
    <name type="common">Clostridium histolyticum</name>
    <dbReference type="NCBI Taxonomy" id="1498"/>
    <lineage>
        <taxon>Bacteria</taxon>
        <taxon>Bacillati</taxon>
        <taxon>Bacillota</taxon>
        <taxon>Clostridia</taxon>
        <taxon>Eubacteriales</taxon>
        <taxon>Clostridiaceae</taxon>
        <taxon>Hathewaya</taxon>
    </lineage>
</organism>
<dbReference type="Pfam" id="PF03845">
    <property type="entry name" value="Spore_permease"/>
    <property type="match status" value="1"/>
</dbReference>
<dbReference type="GO" id="GO:0009847">
    <property type="term" value="P:spore germination"/>
    <property type="evidence" value="ECO:0007669"/>
    <property type="project" value="InterPro"/>
</dbReference>
<feature type="transmembrane region" description="Helical" evidence="8">
    <location>
        <begin position="212"/>
        <end position="237"/>
    </location>
</feature>
<dbReference type="AlphaFoldDB" id="A0A4U9R4Y6"/>
<keyword evidence="3" id="KW-0813">Transport</keyword>
<proteinExistence type="inferred from homology"/>
<dbReference type="KEGG" id="hhw:NCTC503_00921"/>
<keyword evidence="4" id="KW-0309">Germination</keyword>
<evidence type="ECO:0000256" key="6">
    <source>
        <dbReference type="ARBA" id="ARBA00022989"/>
    </source>
</evidence>
<dbReference type="PANTHER" id="PTHR34975:SF2">
    <property type="entry name" value="SPORE GERMINATION PROTEIN A2"/>
    <property type="match status" value="1"/>
</dbReference>
<dbReference type="Gene3D" id="1.20.1740.10">
    <property type="entry name" value="Amino acid/polyamine transporter I"/>
    <property type="match status" value="1"/>
</dbReference>
<sequence length="256" mass="29212">MPVCIIAIIISALSILICSKDINIIGRLSTFVLFFVIPILLVPCILMYKGDVKNVLPVVSSYKKIFSSLPKSILAYTGAESTFFIMYLLDEDKHLLKSSMYGIGTIILLYAISVFSIIYYLGYELTGKLTFPVIFCFEVIRLPLFSDFKELFMLTWSFTILATSAFQNYQMSYVVKSLYKKISNKILFIILLPLITASALLAIFYQTYRVKYIIPLSTITNIILYIIVLISFIICIFKFGIRRGDKNNKFVSKKSL</sequence>
<name>A0A4U9R4Y6_HATHI</name>
<keyword evidence="7 8" id="KW-0472">Membrane</keyword>
<evidence type="ECO:0000313" key="10">
    <source>
        <dbReference type="Proteomes" id="UP000308489"/>
    </source>
</evidence>
<evidence type="ECO:0000256" key="2">
    <source>
        <dbReference type="ARBA" id="ARBA00007998"/>
    </source>
</evidence>
<keyword evidence="10" id="KW-1185">Reference proteome</keyword>
<evidence type="ECO:0000256" key="8">
    <source>
        <dbReference type="SAM" id="Phobius"/>
    </source>
</evidence>
<accession>A0A4U9R4Y6</accession>
<gene>
    <name evidence="9" type="ORF">NCTC503_00921</name>
</gene>
<feature type="transmembrane region" description="Helical" evidence="8">
    <location>
        <begin position="28"/>
        <end position="48"/>
    </location>
</feature>
<evidence type="ECO:0000256" key="1">
    <source>
        <dbReference type="ARBA" id="ARBA00004141"/>
    </source>
</evidence>
<protein>
    <submittedName>
        <fullName evidence="9">Spore germination protein</fullName>
    </submittedName>
</protein>
<comment type="subcellular location">
    <subcellularLocation>
        <location evidence="1">Membrane</location>
        <topology evidence="1">Multi-pass membrane protein</topology>
    </subcellularLocation>
</comment>
<feature type="transmembrane region" description="Helical" evidence="8">
    <location>
        <begin position="69"/>
        <end position="89"/>
    </location>
</feature>
<reference evidence="9 10" key="1">
    <citation type="submission" date="2019-05" db="EMBL/GenBank/DDBJ databases">
        <authorList>
            <consortium name="Pathogen Informatics"/>
        </authorList>
    </citation>
    <scope>NUCLEOTIDE SEQUENCE [LARGE SCALE GENOMIC DNA]</scope>
    <source>
        <strain evidence="9 10">NCTC503</strain>
    </source>
</reference>
<evidence type="ECO:0000256" key="4">
    <source>
        <dbReference type="ARBA" id="ARBA00022544"/>
    </source>
</evidence>
<evidence type="ECO:0000313" key="9">
    <source>
        <dbReference type="EMBL" id="VTQ86375.1"/>
    </source>
</evidence>
<evidence type="ECO:0000256" key="5">
    <source>
        <dbReference type="ARBA" id="ARBA00022692"/>
    </source>
</evidence>
<dbReference type="EMBL" id="LR590481">
    <property type="protein sequence ID" value="VTQ86375.1"/>
    <property type="molecule type" value="Genomic_DNA"/>
</dbReference>
<feature type="transmembrane region" description="Helical" evidence="8">
    <location>
        <begin position="186"/>
        <end position="206"/>
    </location>
</feature>
<evidence type="ECO:0000256" key="7">
    <source>
        <dbReference type="ARBA" id="ARBA00023136"/>
    </source>
</evidence>
<dbReference type="Proteomes" id="UP000308489">
    <property type="component" value="Chromosome 1"/>
</dbReference>
<feature type="transmembrane region" description="Helical" evidence="8">
    <location>
        <begin position="151"/>
        <end position="174"/>
    </location>
</feature>
<feature type="transmembrane region" description="Helical" evidence="8">
    <location>
        <begin position="101"/>
        <end position="122"/>
    </location>
</feature>
<dbReference type="InterPro" id="IPR004761">
    <property type="entry name" value="Spore_GerAB"/>
</dbReference>
<dbReference type="GO" id="GO:0016020">
    <property type="term" value="C:membrane"/>
    <property type="evidence" value="ECO:0007669"/>
    <property type="project" value="UniProtKB-SubCell"/>
</dbReference>
<evidence type="ECO:0000256" key="3">
    <source>
        <dbReference type="ARBA" id="ARBA00022448"/>
    </source>
</evidence>
<dbReference type="PANTHER" id="PTHR34975">
    <property type="entry name" value="SPORE GERMINATION PROTEIN A2"/>
    <property type="match status" value="1"/>
</dbReference>
<keyword evidence="5 8" id="KW-0812">Transmembrane</keyword>
<keyword evidence="6 8" id="KW-1133">Transmembrane helix</keyword>
<comment type="similarity">
    <text evidence="2">Belongs to the amino acid-polyamine-organocation (APC) superfamily. Spore germination protein (SGP) (TC 2.A.3.9) family.</text>
</comment>